<evidence type="ECO:0000313" key="3">
    <source>
        <dbReference type="Proteomes" id="UP000054845"/>
    </source>
</evidence>
<dbReference type="Proteomes" id="UP000054845">
    <property type="component" value="Unassembled WGS sequence"/>
</dbReference>
<evidence type="ECO:0000313" key="2">
    <source>
        <dbReference type="EMBL" id="CEH19039.1"/>
    </source>
</evidence>
<evidence type="ECO:0000256" key="1">
    <source>
        <dbReference type="SAM" id="MobiDB-lite"/>
    </source>
</evidence>
<keyword evidence="3" id="KW-1185">Reference proteome</keyword>
<accession>A0A0P1BS79</accession>
<dbReference type="OrthoDB" id="10453043at2759"/>
<name>A0A0P1BS79_9BASI</name>
<feature type="compositionally biased region" description="Polar residues" evidence="1">
    <location>
        <begin position="113"/>
        <end position="122"/>
    </location>
</feature>
<organism evidence="2 3">
    <name type="scientific">Ceraceosorus bombacis</name>
    <dbReference type="NCBI Taxonomy" id="401625"/>
    <lineage>
        <taxon>Eukaryota</taxon>
        <taxon>Fungi</taxon>
        <taxon>Dikarya</taxon>
        <taxon>Basidiomycota</taxon>
        <taxon>Ustilaginomycotina</taxon>
        <taxon>Exobasidiomycetes</taxon>
        <taxon>Ceraceosorales</taxon>
        <taxon>Ceraceosoraceae</taxon>
        <taxon>Ceraceosorus</taxon>
    </lineage>
</organism>
<feature type="region of interest" description="Disordered" evidence="1">
    <location>
        <begin position="113"/>
        <end position="135"/>
    </location>
</feature>
<reference evidence="2 3" key="1">
    <citation type="submission" date="2014-09" db="EMBL/GenBank/DDBJ databases">
        <authorList>
            <person name="Magalhaes I.L.F."/>
            <person name="Oliveira U."/>
            <person name="Santos F.R."/>
            <person name="Vidigal T.H.D.A."/>
            <person name="Brescovit A.D."/>
            <person name="Santos A.J."/>
        </authorList>
    </citation>
    <scope>NUCLEOTIDE SEQUENCE [LARGE SCALE GENOMIC DNA]</scope>
</reference>
<dbReference type="EMBL" id="CCYA01000276">
    <property type="protein sequence ID" value="CEH19039.1"/>
    <property type="molecule type" value="Genomic_DNA"/>
</dbReference>
<dbReference type="AlphaFoldDB" id="A0A0P1BS79"/>
<sequence length="135" mass="14625">MCKSACFLQCLEIPSETNYLQCKRRAEYKTLLVRGLNDCVDRHRQSAQQPEQPIPPTGQMLMSRFQAHPLSDDYISCPSDHTSDGGSSVYSFQSNGSIVFGGALAGPLEGLQVGTSSQSANASHEHSTSHFSATT</sequence>
<protein>
    <submittedName>
        <fullName evidence="2">Uncharacterized protein</fullName>
    </submittedName>
</protein>
<proteinExistence type="predicted"/>